<dbReference type="SUPFAM" id="SSF46626">
    <property type="entry name" value="Cytochrome c"/>
    <property type="match status" value="1"/>
</dbReference>
<keyword evidence="2" id="KW-1133">Transmembrane helix</keyword>
<protein>
    <submittedName>
        <fullName evidence="3">Cytochrome c</fullName>
    </submittedName>
</protein>
<organism evidence="3">
    <name type="scientific">Geobacter metallireducens</name>
    <dbReference type="NCBI Taxonomy" id="28232"/>
    <lineage>
        <taxon>Bacteria</taxon>
        <taxon>Pseudomonadati</taxon>
        <taxon>Thermodesulfobacteriota</taxon>
        <taxon>Desulfuromonadia</taxon>
        <taxon>Geobacterales</taxon>
        <taxon>Geobacteraceae</taxon>
        <taxon>Geobacter</taxon>
    </lineage>
</organism>
<dbReference type="GO" id="GO:0020037">
    <property type="term" value="F:heme binding"/>
    <property type="evidence" value="ECO:0007669"/>
    <property type="project" value="InterPro"/>
</dbReference>
<comment type="caution">
    <text evidence="3">The sequence shown here is derived from an EMBL/GenBank/DDBJ whole genome shotgun (WGS) entry which is preliminary data.</text>
</comment>
<keyword evidence="2" id="KW-0472">Membrane</keyword>
<reference evidence="3" key="1">
    <citation type="journal article" date="2020" name="mSystems">
        <title>Genome- and Community-Level Interaction Insights into Carbon Utilization and Element Cycling Functions of Hydrothermarchaeota in Hydrothermal Sediment.</title>
        <authorList>
            <person name="Zhou Z."/>
            <person name="Liu Y."/>
            <person name="Xu W."/>
            <person name="Pan J."/>
            <person name="Luo Z.H."/>
            <person name="Li M."/>
        </authorList>
    </citation>
    <scope>NUCLEOTIDE SEQUENCE [LARGE SCALE GENOMIC DNA]</scope>
    <source>
        <strain evidence="3">SpSt-349</strain>
    </source>
</reference>
<evidence type="ECO:0000256" key="2">
    <source>
        <dbReference type="SAM" id="Phobius"/>
    </source>
</evidence>
<name>A0A831UJV7_GEOME</name>
<feature type="region of interest" description="Disordered" evidence="1">
    <location>
        <begin position="48"/>
        <end position="79"/>
    </location>
</feature>
<evidence type="ECO:0000313" key="3">
    <source>
        <dbReference type="EMBL" id="HEN43579.1"/>
    </source>
</evidence>
<dbReference type="EMBL" id="DSOV01000068">
    <property type="protein sequence ID" value="HEN43579.1"/>
    <property type="molecule type" value="Genomic_DNA"/>
</dbReference>
<accession>A0A831UJV7</accession>
<proteinExistence type="predicted"/>
<evidence type="ECO:0000256" key="1">
    <source>
        <dbReference type="SAM" id="MobiDB-lite"/>
    </source>
</evidence>
<dbReference type="InterPro" id="IPR036909">
    <property type="entry name" value="Cyt_c-like_dom_sf"/>
</dbReference>
<keyword evidence="2" id="KW-0812">Transmembrane</keyword>
<dbReference type="AlphaFoldDB" id="A0A831UJV7"/>
<feature type="transmembrane region" description="Helical" evidence="2">
    <location>
        <begin position="12"/>
        <end position="31"/>
    </location>
</feature>
<sequence length="148" mass="15279">MKFRTFTSTEILTLAIAIAAYGVICMTGTAIGSTGTAGFTMERGQALSEASSAGKGAKEETLESGTDYPLPPPARKPAKKTVAQRSIPVDGASLYYTSNCAGCHGTMSNMRGATAEMIQTAIDSNVGGMGFHVSLSPEEVHAIADALK</sequence>
<gene>
    <name evidence="3" type="ORF">ENQ87_14645</name>
</gene>
<dbReference type="GO" id="GO:0009055">
    <property type="term" value="F:electron transfer activity"/>
    <property type="evidence" value="ECO:0007669"/>
    <property type="project" value="InterPro"/>
</dbReference>